<dbReference type="InterPro" id="IPR037294">
    <property type="entry name" value="ABC_BtuC-like"/>
</dbReference>
<keyword evidence="6 8" id="KW-1133">Transmembrane helix</keyword>
<feature type="transmembrane region" description="Helical" evidence="8">
    <location>
        <begin position="270"/>
        <end position="296"/>
    </location>
</feature>
<dbReference type="CDD" id="cd06550">
    <property type="entry name" value="TM_ABC_iron-siderophores_like"/>
    <property type="match status" value="1"/>
</dbReference>
<sequence>MLDLSRETEVDAVTEGYLKYTYRKILFLVSMLVLLIVLIVVTLGLGDTSLSYSEIFSSIFNKGGAWKDDVVWDLRLPRIAAAILAGCALGISGAVMQSILRNPLASPFTLGLSNASAFGAAIGILVLNGGIIIAGSSPAYPVINNPAIVTICAFVFSMAATGLIIVLSKFTSASPESLVLAGMAISAIFSAALAFTQYIADDVALSSIVFWQFGSLDKVNWDGLKIIFFVSLIGIIYFLWKRWDYNAMEAGEEVARGLGLNISRTRLMGLTVSAVITAVTVSYMGVIGFIGLAAPHIVKRVIGNDNRYLLIGSMLIGSIIMMISHIISHYAFDKVIPVGIITSAIGGPLFLYVLIRGYKKNASC</sequence>
<dbReference type="PANTHER" id="PTHR30472:SF25">
    <property type="entry name" value="ABC TRANSPORTER PERMEASE PROTEIN MJ0876-RELATED"/>
    <property type="match status" value="1"/>
</dbReference>
<dbReference type="EMBL" id="CP005934">
    <property type="protein sequence ID" value="AGY50191.1"/>
    <property type="molecule type" value="Genomic_DNA"/>
</dbReference>
<feature type="transmembrane region" description="Helical" evidence="8">
    <location>
        <begin position="335"/>
        <end position="355"/>
    </location>
</feature>
<dbReference type="FunCoup" id="U5Q1Z3">
    <property type="interactions" value="11"/>
</dbReference>
<dbReference type="GO" id="GO:0022857">
    <property type="term" value="F:transmembrane transporter activity"/>
    <property type="evidence" value="ECO:0007669"/>
    <property type="project" value="InterPro"/>
</dbReference>
<dbReference type="KEGG" id="mer:MMINT_12330"/>
<dbReference type="GO" id="GO:0033214">
    <property type="term" value="P:siderophore-iron import into cell"/>
    <property type="evidence" value="ECO:0007669"/>
    <property type="project" value="TreeGrafter"/>
</dbReference>
<accession>U5Q1Z3</accession>
<dbReference type="STRING" id="1295009.MMINT_12330"/>
<dbReference type="InParanoid" id="U5Q1Z3"/>
<evidence type="ECO:0000313" key="10">
    <source>
        <dbReference type="Proteomes" id="UP000014070"/>
    </source>
</evidence>
<feature type="transmembrane region" description="Helical" evidence="8">
    <location>
        <begin position="25"/>
        <end position="46"/>
    </location>
</feature>
<dbReference type="Gene3D" id="1.10.3470.10">
    <property type="entry name" value="ABC transporter involved in vitamin B12 uptake, BtuC"/>
    <property type="match status" value="1"/>
</dbReference>
<organism evidence="9 10">
    <name type="scientific">Methanomassiliicoccus intestinalis (strain Issoire-Mx1)</name>
    <dbReference type="NCBI Taxonomy" id="1295009"/>
    <lineage>
        <taxon>Archaea</taxon>
        <taxon>Methanobacteriati</taxon>
        <taxon>Thermoplasmatota</taxon>
        <taxon>Thermoplasmata</taxon>
        <taxon>Methanomassiliicoccales</taxon>
        <taxon>Methanomassiliicoccaceae</taxon>
        <taxon>Methanomassiliicoccus</taxon>
    </lineage>
</organism>
<dbReference type="FunFam" id="1.10.3470.10:FF:000001">
    <property type="entry name" value="Vitamin B12 ABC transporter permease BtuC"/>
    <property type="match status" value="1"/>
</dbReference>
<reference evidence="9 10" key="1">
    <citation type="journal article" date="2013" name="Genome Announc.">
        <title>Genome sequence of 'Candidatus Methanomassiliicoccus intestinalis' Issoire-Mx1, a third thermoplasmatales-related methanogenic archaeon from human feces.</title>
        <authorList>
            <person name="Borrel G."/>
            <person name="Harris H.M."/>
            <person name="Parisot N."/>
            <person name="Gaci N."/>
            <person name="Tottey W."/>
            <person name="Mihajlovski A."/>
            <person name="Deane J."/>
            <person name="Gribaldo S."/>
            <person name="Bardot O."/>
            <person name="Peyretaillade E."/>
            <person name="Peyret P."/>
            <person name="O'Toole P.W."/>
            <person name="Brugere J.F."/>
        </authorList>
    </citation>
    <scope>NUCLEOTIDE SEQUENCE [LARGE SCALE GENOMIC DNA]</scope>
    <source>
        <strain evidence="9 10">Issoire-Mx1</strain>
    </source>
</reference>
<evidence type="ECO:0000256" key="1">
    <source>
        <dbReference type="ARBA" id="ARBA00004651"/>
    </source>
</evidence>
<evidence type="ECO:0000256" key="7">
    <source>
        <dbReference type="ARBA" id="ARBA00023136"/>
    </source>
</evidence>
<keyword evidence="7 8" id="KW-0472">Membrane</keyword>
<evidence type="ECO:0000256" key="4">
    <source>
        <dbReference type="ARBA" id="ARBA00022475"/>
    </source>
</evidence>
<feature type="transmembrane region" description="Helical" evidence="8">
    <location>
        <begin position="112"/>
        <end position="135"/>
    </location>
</feature>
<dbReference type="SUPFAM" id="SSF81345">
    <property type="entry name" value="ABC transporter involved in vitamin B12 uptake, BtuC"/>
    <property type="match status" value="1"/>
</dbReference>
<dbReference type="AlphaFoldDB" id="U5Q1Z3"/>
<dbReference type="GO" id="GO:0005886">
    <property type="term" value="C:plasma membrane"/>
    <property type="evidence" value="ECO:0007669"/>
    <property type="project" value="UniProtKB-SubCell"/>
</dbReference>
<dbReference type="InterPro" id="IPR000522">
    <property type="entry name" value="ABC_transptr_permease_BtuC"/>
</dbReference>
<feature type="transmembrane region" description="Helical" evidence="8">
    <location>
        <begin position="219"/>
        <end position="240"/>
    </location>
</feature>
<comment type="subcellular location">
    <subcellularLocation>
        <location evidence="1">Cell membrane</location>
        <topology evidence="1">Multi-pass membrane protein</topology>
    </subcellularLocation>
</comment>
<name>U5Q1Z3_METII</name>
<evidence type="ECO:0000256" key="8">
    <source>
        <dbReference type="SAM" id="Phobius"/>
    </source>
</evidence>
<proteinExistence type="inferred from homology"/>
<evidence type="ECO:0000313" key="9">
    <source>
        <dbReference type="EMBL" id="AGY50191.1"/>
    </source>
</evidence>
<dbReference type="PANTHER" id="PTHR30472">
    <property type="entry name" value="FERRIC ENTEROBACTIN TRANSPORT SYSTEM PERMEASE PROTEIN"/>
    <property type="match status" value="1"/>
</dbReference>
<dbReference type="Pfam" id="PF01032">
    <property type="entry name" value="FecCD"/>
    <property type="match status" value="1"/>
</dbReference>
<dbReference type="HOGENOM" id="CLU_013016_0_0_2"/>
<keyword evidence="4" id="KW-1003">Cell membrane</keyword>
<evidence type="ECO:0000256" key="3">
    <source>
        <dbReference type="ARBA" id="ARBA00022448"/>
    </source>
</evidence>
<dbReference type="Proteomes" id="UP000014070">
    <property type="component" value="Chromosome"/>
</dbReference>
<protein>
    <submittedName>
        <fullName evidence="9">Iron(III) dicitrate transport system permease protein</fullName>
    </submittedName>
</protein>
<evidence type="ECO:0000256" key="6">
    <source>
        <dbReference type="ARBA" id="ARBA00022989"/>
    </source>
</evidence>
<keyword evidence="3" id="KW-0813">Transport</keyword>
<evidence type="ECO:0000256" key="2">
    <source>
        <dbReference type="ARBA" id="ARBA00007935"/>
    </source>
</evidence>
<evidence type="ECO:0000256" key="5">
    <source>
        <dbReference type="ARBA" id="ARBA00022692"/>
    </source>
</evidence>
<feature type="transmembrane region" description="Helical" evidence="8">
    <location>
        <begin position="308"/>
        <end position="328"/>
    </location>
</feature>
<gene>
    <name evidence="9" type="ORF">MMINT_12330</name>
</gene>
<keyword evidence="5 8" id="KW-0812">Transmembrane</keyword>
<keyword evidence="10" id="KW-1185">Reference proteome</keyword>
<feature type="transmembrane region" description="Helical" evidence="8">
    <location>
        <begin position="79"/>
        <end position="100"/>
    </location>
</feature>
<feature type="transmembrane region" description="Helical" evidence="8">
    <location>
        <begin position="147"/>
        <end position="166"/>
    </location>
</feature>
<comment type="similarity">
    <text evidence="2">Belongs to the binding-protein-dependent transport system permease family. FecCD subfamily.</text>
</comment>
<feature type="transmembrane region" description="Helical" evidence="8">
    <location>
        <begin position="178"/>
        <end position="199"/>
    </location>
</feature>